<organism evidence="14 15">
    <name type="scientific">Flaviaesturariibacter aridisoli</name>
    <dbReference type="NCBI Taxonomy" id="2545761"/>
    <lineage>
        <taxon>Bacteria</taxon>
        <taxon>Pseudomonadati</taxon>
        <taxon>Bacteroidota</taxon>
        <taxon>Chitinophagia</taxon>
        <taxon>Chitinophagales</taxon>
        <taxon>Chitinophagaceae</taxon>
        <taxon>Flaviaestuariibacter</taxon>
    </lineage>
</organism>
<dbReference type="Proteomes" id="UP000295164">
    <property type="component" value="Unassembled WGS sequence"/>
</dbReference>
<evidence type="ECO:0000256" key="2">
    <source>
        <dbReference type="ARBA" id="ARBA00001941"/>
    </source>
</evidence>
<evidence type="ECO:0000256" key="7">
    <source>
        <dbReference type="ARBA" id="ARBA00022729"/>
    </source>
</evidence>
<reference evidence="14 15" key="1">
    <citation type="submission" date="2019-03" db="EMBL/GenBank/DDBJ databases">
        <authorList>
            <person name="Kim M.K.M."/>
        </authorList>
    </citation>
    <scope>NUCLEOTIDE SEQUENCE [LARGE SCALE GENOMIC DNA]</scope>
    <source>
        <strain evidence="14 15">17J68-15</strain>
    </source>
</reference>
<dbReference type="PANTHER" id="PTHR31120">
    <property type="entry name" value="METALLOPROTEASE TIKI"/>
    <property type="match status" value="1"/>
</dbReference>
<dbReference type="GO" id="GO:0006508">
    <property type="term" value="P:proteolysis"/>
    <property type="evidence" value="ECO:0007669"/>
    <property type="project" value="UniProtKB-KW"/>
</dbReference>
<keyword evidence="9" id="KW-1133">Transmembrane helix</keyword>
<dbReference type="PANTHER" id="PTHR31120:SF6">
    <property type="entry name" value="METALLOPROTEASE TIKI HOMOLOG"/>
    <property type="match status" value="1"/>
</dbReference>
<keyword evidence="10" id="KW-0482">Metalloprotease</keyword>
<gene>
    <name evidence="14" type="ORF">E0486_06200</name>
</gene>
<evidence type="ECO:0000256" key="11">
    <source>
        <dbReference type="ARBA" id="ARBA00023136"/>
    </source>
</evidence>
<evidence type="ECO:0000256" key="1">
    <source>
        <dbReference type="ARBA" id="ARBA00001936"/>
    </source>
</evidence>
<dbReference type="InterPro" id="IPR002816">
    <property type="entry name" value="TraB/PrgY/GumN_fam"/>
</dbReference>
<evidence type="ECO:0000256" key="13">
    <source>
        <dbReference type="SAM" id="SignalP"/>
    </source>
</evidence>
<feature type="chain" id="PRO_5020850252" evidence="13">
    <location>
        <begin position="20"/>
        <end position="305"/>
    </location>
</feature>
<keyword evidence="12" id="KW-0325">Glycoprotein</keyword>
<dbReference type="InterPro" id="IPR040230">
    <property type="entry name" value="TIKI1/2-like"/>
</dbReference>
<accession>A0A4V2WMY1</accession>
<dbReference type="GO" id="GO:0030178">
    <property type="term" value="P:negative regulation of Wnt signaling pathway"/>
    <property type="evidence" value="ECO:0007669"/>
    <property type="project" value="InterPro"/>
</dbReference>
<evidence type="ECO:0000256" key="5">
    <source>
        <dbReference type="ARBA" id="ARBA00022692"/>
    </source>
</evidence>
<sequence>MKNILLALLLLVAAGSAHAQSREAAADENTLLWRVSGKDLKQPSYLFGTMHMLCATQIDLSDSLRDAIKRSDYVYLELDMENMQELMSIMSKMKMTGDTTLADLLSRSAYDSVKTFFSDKPGMIPFTMLEKFKPMLAASAIMEADMACSNPIGMEQLIMVEARQQHVGVRGLETMAFQMSIFDSIPYRLQAQQLVDYVRNYGKGEGRKGFELMMQAYVNQRLDQLESITKKENATMEQYMELLLYRRNVDWVTKLSTLMPDHPIVAAVGAGHLPGDRGVLSLLRNAGYTVEPVANNMLKKLEKNL</sequence>
<protein>
    <submittedName>
        <fullName evidence="14">TraB/GumN family protein</fullName>
    </submittedName>
</protein>
<keyword evidence="11" id="KW-0472">Membrane</keyword>
<evidence type="ECO:0000256" key="8">
    <source>
        <dbReference type="ARBA" id="ARBA00022801"/>
    </source>
</evidence>
<evidence type="ECO:0000256" key="10">
    <source>
        <dbReference type="ARBA" id="ARBA00023049"/>
    </source>
</evidence>
<evidence type="ECO:0000256" key="12">
    <source>
        <dbReference type="ARBA" id="ARBA00023180"/>
    </source>
</evidence>
<keyword evidence="6" id="KW-0479">Metal-binding</keyword>
<keyword evidence="8" id="KW-0378">Hydrolase</keyword>
<dbReference type="Pfam" id="PF01963">
    <property type="entry name" value="TraB_PrgY_gumN"/>
    <property type="match status" value="1"/>
</dbReference>
<dbReference type="RefSeq" id="WP_131851281.1">
    <property type="nucleotide sequence ID" value="NZ_SKFH01000007.1"/>
</dbReference>
<name>A0A4V2WMY1_9BACT</name>
<feature type="signal peptide" evidence="13">
    <location>
        <begin position="1"/>
        <end position="19"/>
    </location>
</feature>
<proteinExistence type="predicted"/>
<dbReference type="OrthoDB" id="9798714at2"/>
<keyword evidence="5" id="KW-0812">Transmembrane</keyword>
<dbReference type="GO" id="GO:0016020">
    <property type="term" value="C:membrane"/>
    <property type="evidence" value="ECO:0007669"/>
    <property type="project" value="UniProtKB-SubCell"/>
</dbReference>
<comment type="cofactor">
    <cofactor evidence="2">
        <name>Co(2+)</name>
        <dbReference type="ChEBI" id="CHEBI:48828"/>
    </cofactor>
</comment>
<keyword evidence="4" id="KW-0645">Protease</keyword>
<dbReference type="EMBL" id="SKFH01000007">
    <property type="protein sequence ID" value="TCZ73262.1"/>
    <property type="molecule type" value="Genomic_DNA"/>
</dbReference>
<keyword evidence="7 13" id="KW-0732">Signal</keyword>
<keyword evidence="15" id="KW-1185">Reference proteome</keyword>
<dbReference type="AlphaFoldDB" id="A0A4V2WMY1"/>
<dbReference type="CDD" id="cd14789">
    <property type="entry name" value="Tiki"/>
    <property type="match status" value="1"/>
</dbReference>
<comment type="cofactor">
    <cofactor evidence="1">
        <name>Mn(2+)</name>
        <dbReference type="ChEBI" id="CHEBI:29035"/>
    </cofactor>
</comment>
<dbReference type="GO" id="GO:0004222">
    <property type="term" value="F:metalloendopeptidase activity"/>
    <property type="evidence" value="ECO:0007669"/>
    <property type="project" value="TreeGrafter"/>
</dbReference>
<evidence type="ECO:0000256" key="4">
    <source>
        <dbReference type="ARBA" id="ARBA00022670"/>
    </source>
</evidence>
<evidence type="ECO:0000256" key="9">
    <source>
        <dbReference type="ARBA" id="ARBA00022989"/>
    </source>
</evidence>
<dbReference type="GO" id="GO:0046872">
    <property type="term" value="F:metal ion binding"/>
    <property type="evidence" value="ECO:0007669"/>
    <property type="project" value="UniProtKB-KW"/>
</dbReference>
<evidence type="ECO:0000313" key="14">
    <source>
        <dbReference type="EMBL" id="TCZ73262.1"/>
    </source>
</evidence>
<evidence type="ECO:0000313" key="15">
    <source>
        <dbReference type="Proteomes" id="UP000295164"/>
    </source>
</evidence>
<comment type="subcellular location">
    <subcellularLocation>
        <location evidence="3">Membrane</location>
        <topology evidence="3">Single-pass type I membrane protein</topology>
    </subcellularLocation>
</comment>
<comment type="caution">
    <text evidence="14">The sequence shown here is derived from an EMBL/GenBank/DDBJ whole genome shotgun (WGS) entry which is preliminary data.</text>
</comment>
<evidence type="ECO:0000256" key="3">
    <source>
        <dbReference type="ARBA" id="ARBA00004479"/>
    </source>
</evidence>
<evidence type="ECO:0000256" key="6">
    <source>
        <dbReference type="ARBA" id="ARBA00022723"/>
    </source>
</evidence>